<gene>
    <name evidence="2" type="ORF">HF882_08935</name>
</gene>
<evidence type="ECO:0000313" key="2">
    <source>
        <dbReference type="EMBL" id="NMD86706.1"/>
    </source>
</evidence>
<organism evidence="2 3">
    <name type="scientific">Victivallis vadensis</name>
    <dbReference type="NCBI Taxonomy" id="172901"/>
    <lineage>
        <taxon>Bacteria</taxon>
        <taxon>Pseudomonadati</taxon>
        <taxon>Lentisphaerota</taxon>
        <taxon>Lentisphaeria</taxon>
        <taxon>Victivallales</taxon>
        <taxon>Victivallaceae</taxon>
        <taxon>Victivallis</taxon>
    </lineage>
</organism>
<dbReference type="SUPFAM" id="SSF52113">
    <property type="entry name" value="BRCT domain"/>
    <property type="match status" value="1"/>
</dbReference>
<reference evidence="2 3" key="1">
    <citation type="submission" date="2020-04" db="EMBL/GenBank/DDBJ databases">
        <authorList>
            <person name="Hitch T.C.A."/>
            <person name="Wylensek D."/>
            <person name="Clavel T."/>
        </authorList>
    </citation>
    <scope>NUCLEOTIDE SEQUENCE [LARGE SCALE GENOMIC DNA]</scope>
    <source>
        <strain evidence="2 3">COR2-253-APC-1A</strain>
    </source>
</reference>
<dbReference type="PROSITE" id="PS50172">
    <property type="entry name" value="BRCT"/>
    <property type="match status" value="1"/>
</dbReference>
<comment type="caution">
    <text evidence="2">The sequence shown here is derived from an EMBL/GenBank/DDBJ whole genome shotgun (WGS) entry which is preliminary data.</text>
</comment>
<dbReference type="AlphaFoldDB" id="A0A848B1H2"/>
<proteinExistence type="predicted"/>
<name>A0A848B1H2_9BACT</name>
<evidence type="ECO:0000259" key="1">
    <source>
        <dbReference type="PROSITE" id="PS50172"/>
    </source>
</evidence>
<feature type="domain" description="BRCT" evidence="1">
    <location>
        <begin position="202"/>
        <end position="291"/>
    </location>
</feature>
<protein>
    <recommendedName>
        <fullName evidence="1">BRCT domain-containing protein</fullName>
    </recommendedName>
</protein>
<sequence length="291" mass="33399">MNYYGKVDDTRVEITDDIKSALREYINEHTQKALAKEINTTPGTIRQWLDGSTTSISPACWNNLYDLLGNRILQIAYANEIHKERMQFAHVHEMLGEDPERSIASIGAIKLTYEKAISELQGIALLATSTQRIIPANIIAILKWLENNIHFRDKWPIREVYELYQQLINEPYITEEWATQLYNLLDEVKTGHPVVKLDFDLVSRNSIQGKYVMITGDFSNGMSRDEVGKLIEKNGGIYDTGKKPSYQTDIVIVGERGSAAWRFSGYGRKIEQAIELRKKYSYCPKFCETHL</sequence>
<dbReference type="Gene3D" id="3.40.50.10190">
    <property type="entry name" value="BRCT domain"/>
    <property type="match status" value="1"/>
</dbReference>
<dbReference type="EMBL" id="JABAEW010000014">
    <property type="protein sequence ID" value="NMD86706.1"/>
    <property type="molecule type" value="Genomic_DNA"/>
</dbReference>
<evidence type="ECO:0000313" key="3">
    <source>
        <dbReference type="Proteomes" id="UP000576225"/>
    </source>
</evidence>
<dbReference type="Proteomes" id="UP000576225">
    <property type="component" value="Unassembled WGS sequence"/>
</dbReference>
<dbReference type="RefSeq" id="WP_168962337.1">
    <property type="nucleotide sequence ID" value="NZ_JABAEW010000014.1"/>
</dbReference>
<dbReference type="InterPro" id="IPR001357">
    <property type="entry name" value="BRCT_dom"/>
</dbReference>
<accession>A0A848B1H2</accession>
<dbReference type="InterPro" id="IPR036420">
    <property type="entry name" value="BRCT_dom_sf"/>
</dbReference>